<feature type="region of interest" description="Disordered" evidence="1">
    <location>
        <begin position="82"/>
        <end position="109"/>
    </location>
</feature>
<protein>
    <submittedName>
        <fullName evidence="3">Uncharacterized protein</fullName>
    </submittedName>
</protein>
<dbReference type="EMBL" id="JAUSVX010000007">
    <property type="protein sequence ID" value="MDQ0470739.1"/>
    <property type="molecule type" value="Genomic_DNA"/>
</dbReference>
<name>A0ABU0J8Y8_9HYPH</name>
<evidence type="ECO:0000313" key="4">
    <source>
        <dbReference type="Proteomes" id="UP001242480"/>
    </source>
</evidence>
<dbReference type="RefSeq" id="WP_307274960.1">
    <property type="nucleotide sequence ID" value="NZ_JAUSVX010000007.1"/>
</dbReference>
<feature type="region of interest" description="Disordered" evidence="1">
    <location>
        <begin position="201"/>
        <end position="234"/>
    </location>
</feature>
<evidence type="ECO:0000256" key="1">
    <source>
        <dbReference type="SAM" id="MobiDB-lite"/>
    </source>
</evidence>
<proteinExistence type="predicted"/>
<evidence type="ECO:0000256" key="2">
    <source>
        <dbReference type="SAM" id="SignalP"/>
    </source>
</evidence>
<feature type="region of interest" description="Disordered" evidence="1">
    <location>
        <begin position="145"/>
        <end position="182"/>
    </location>
</feature>
<dbReference type="Proteomes" id="UP001242480">
    <property type="component" value="Unassembled WGS sequence"/>
</dbReference>
<evidence type="ECO:0000313" key="3">
    <source>
        <dbReference type="EMBL" id="MDQ0470739.1"/>
    </source>
</evidence>
<feature type="compositionally biased region" description="Low complexity" evidence="1">
    <location>
        <begin position="84"/>
        <end position="93"/>
    </location>
</feature>
<feature type="signal peptide" evidence="2">
    <location>
        <begin position="1"/>
        <end position="21"/>
    </location>
</feature>
<accession>A0ABU0J8Y8</accession>
<keyword evidence="2" id="KW-0732">Signal</keyword>
<reference evidence="3 4" key="1">
    <citation type="submission" date="2023-07" db="EMBL/GenBank/DDBJ databases">
        <title>Genomic Encyclopedia of Type Strains, Phase IV (KMG-IV): sequencing the most valuable type-strain genomes for metagenomic binning, comparative biology and taxonomic classification.</title>
        <authorList>
            <person name="Goeker M."/>
        </authorList>
    </citation>
    <scope>NUCLEOTIDE SEQUENCE [LARGE SCALE GENOMIC DNA]</scope>
    <source>
        <strain evidence="3 4">DSM 19619</strain>
    </source>
</reference>
<gene>
    <name evidence="3" type="ORF">QO011_003758</name>
</gene>
<sequence>MSLHLWSVSLLSALLAPLASAQAGWFDAFPTLPGWYDDDPPPVYVPRRPHRFVPAPRDGGMAVRTPDGEVIIVYPEDEYGERYAPGPDVVPDDVAPPPRPRPRNRIEALRPPAPVGAEPVVVPGIAPNSALPGIAPRPRLTRDAALTPVKPGGVKPADVRPAGARLADPARKPGQAPAALPKIVPAAQPKVAQARIALPVPRPNLESMDFAPATPAEPQAAPASPDRTALEDRR</sequence>
<feature type="chain" id="PRO_5046431625" evidence="2">
    <location>
        <begin position="22"/>
        <end position="234"/>
    </location>
</feature>
<keyword evidence="4" id="KW-1185">Reference proteome</keyword>
<organism evidence="3 4">
    <name type="scientific">Labrys wisconsinensis</name>
    <dbReference type="NCBI Taxonomy" id="425677"/>
    <lineage>
        <taxon>Bacteria</taxon>
        <taxon>Pseudomonadati</taxon>
        <taxon>Pseudomonadota</taxon>
        <taxon>Alphaproteobacteria</taxon>
        <taxon>Hyphomicrobiales</taxon>
        <taxon>Xanthobacteraceae</taxon>
        <taxon>Labrys</taxon>
    </lineage>
</organism>
<comment type="caution">
    <text evidence="3">The sequence shown here is derived from an EMBL/GenBank/DDBJ whole genome shotgun (WGS) entry which is preliminary data.</text>
</comment>
<feature type="compositionally biased region" description="Low complexity" evidence="1">
    <location>
        <begin position="211"/>
        <end position="225"/>
    </location>
</feature>